<keyword evidence="1" id="KW-0812">Transmembrane</keyword>
<dbReference type="AlphaFoldDB" id="A0A3A9ARC4"/>
<feature type="transmembrane region" description="Helical" evidence="1">
    <location>
        <begin position="175"/>
        <end position="197"/>
    </location>
</feature>
<dbReference type="OrthoDB" id="1650312at2"/>
<evidence type="ECO:0000313" key="3">
    <source>
        <dbReference type="Proteomes" id="UP000280696"/>
    </source>
</evidence>
<keyword evidence="3" id="KW-1185">Reference proteome</keyword>
<name>A0A3A9ARC4_9FIRM</name>
<proteinExistence type="predicted"/>
<dbReference type="Proteomes" id="UP000280696">
    <property type="component" value="Unassembled WGS sequence"/>
</dbReference>
<keyword evidence="1" id="KW-0472">Membrane</keyword>
<comment type="caution">
    <text evidence="2">The sequence shown here is derived from an EMBL/GenBank/DDBJ whole genome shotgun (WGS) entry which is preliminary data.</text>
</comment>
<feature type="transmembrane region" description="Helical" evidence="1">
    <location>
        <begin position="45"/>
        <end position="64"/>
    </location>
</feature>
<dbReference type="RefSeq" id="WP_120465757.1">
    <property type="nucleotide sequence ID" value="NZ_RAYQ01000001.1"/>
</dbReference>
<gene>
    <name evidence="2" type="ORF">D7V94_00455</name>
</gene>
<feature type="transmembrane region" description="Helical" evidence="1">
    <location>
        <begin position="100"/>
        <end position="120"/>
    </location>
</feature>
<reference evidence="2 3" key="1">
    <citation type="submission" date="2018-09" db="EMBL/GenBank/DDBJ databases">
        <title>Murine metabolic-syndrome-specific gut microbial biobank.</title>
        <authorList>
            <person name="Liu C."/>
        </authorList>
    </citation>
    <scope>NUCLEOTIDE SEQUENCE [LARGE SCALE GENOMIC DNA]</scope>
    <source>
        <strain evidence="2 3">0.1xD8-82</strain>
    </source>
</reference>
<keyword evidence="1" id="KW-1133">Transmembrane helix</keyword>
<feature type="transmembrane region" description="Helical" evidence="1">
    <location>
        <begin position="126"/>
        <end position="146"/>
    </location>
</feature>
<organism evidence="2 3">
    <name type="scientific">Parablautia intestinalis</name>
    <dbReference type="NCBI Taxonomy" id="2320100"/>
    <lineage>
        <taxon>Bacteria</taxon>
        <taxon>Bacillati</taxon>
        <taxon>Bacillota</taxon>
        <taxon>Clostridia</taxon>
        <taxon>Lachnospirales</taxon>
        <taxon>Lachnospiraceae</taxon>
        <taxon>Parablautia</taxon>
    </lineage>
</organism>
<dbReference type="EMBL" id="RAYQ01000001">
    <property type="protein sequence ID" value="RKI94090.1"/>
    <property type="molecule type" value="Genomic_DNA"/>
</dbReference>
<protein>
    <submittedName>
        <fullName evidence="2">Uncharacterized protein</fullName>
    </submittedName>
</protein>
<accession>A0A3A9ARC4</accession>
<sequence length="230" mass="26372">MKKSRQAGIFALYIGKLLFRSVLFATALILYILTGTEKITDIQGGISSFATFLIWIVFFVEMLLHFFPLNRESIGCEKQFAIYFKPSGKEGAAHKPHARIGVIAAWIALNGLIGILYLGGWIDKGIMVLISLGYSVCDVICILFFCPFQAWFMKNKCCHTCTIYNWDYAMMFTPFIFLPGVYTWSLLITAILLLAVWEVRLHKYPERFFEDSNSSLSCAECQEWLCRYKK</sequence>
<feature type="transmembrane region" description="Helical" evidence="1">
    <location>
        <begin position="12"/>
        <end position="33"/>
    </location>
</feature>
<evidence type="ECO:0000313" key="2">
    <source>
        <dbReference type="EMBL" id="RKI94090.1"/>
    </source>
</evidence>
<evidence type="ECO:0000256" key="1">
    <source>
        <dbReference type="SAM" id="Phobius"/>
    </source>
</evidence>